<gene>
    <name evidence="1" type="ORF">E1261_07420</name>
</gene>
<dbReference type="PANTHER" id="PTHR36166">
    <property type="entry name" value="CHROMOSOME 9, WHOLE GENOME SHOTGUN SEQUENCE"/>
    <property type="match status" value="1"/>
</dbReference>
<comment type="caution">
    <text evidence="1">The sequence shown here is derived from an EMBL/GenBank/DDBJ whole genome shotgun (WGS) entry which is preliminary data.</text>
</comment>
<accession>A0A4R4QBW2</accession>
<dbReference type="Gene3D" id="3.30.530.20">
    <property type="match status" value="1"/>
</dbReference>
<dbReference type="RefSeq" id="WP_132403933.1">
    <property type="nucleotide sequence ID" value="NZ_SMKA01000018.1"/>
</dbReference>
<dbReference type="SUPFAM" id="SSF55961">
    <property type="entry name" value="Bet v1-like"/>
    <property type="match status" value="1"/>
</dbReference>
<organism evidence="1 2">
    <name type="scientific">Kribbella albertanoniae</name>
    <dbReference type="NCBI Taxonomy" id="1266829"/>
    <lineage>
        <taxon>Bacteria</taxon>
        <taxon>Bacillati</taxon>
        <taxon>Actinomycetota</taxon>
        <taxon>Actinomycetes</taxon>
        <taxon>Propionibacteriales</taxon>
        <taxon>Kribbellaceae</taxon>
        <taxon>Kribbella</taxon>
    </lineage>
</organism>
<name>A0A4R4QBW2_9ACTN</name>
<dbReference type="InterPro" id="IPR019587">
    <property type="entry name" value="Polyketide_cyclase/dehydratase"/>
</dbReference>
<dbReference type="InterPro" id="IPR023393">
    <property type="entry name" value="START-like_dom_sf"/>
</dbReference>
<proteinExistence type="predicted"/>
<dbReference type="OrthoDB" id="191189at2"/>
<dbReference type="Pfam" id="PF10604">
    <property type="entry name" value="Polyketide_cyc2"/>
    <property type="match status" value="1"/>
</dbReference>
<sequence length="148" mass="16656">MTKVFALRTTIDLDAPPAEVWRVLTDSAAYPEWNPFIFSLTGELAVGSTVSTRIRDTKGKERTFTPKVLVVEPDRELTWLSRVGFGGLFDGKHTYRLEDQPGARTRLIHDEEFRGIAVPFLHSMLRTTIEPQFVAMNHALAARLASDV</sequence>
<dbReference type="Proteomes" id="UP000295075">
    <property type="component" value="Unassembled WGS sequence"/>
</dbReference>
<dbReference type="CDD" id="cd07822">
    <property type="entry name" value="SRPBCC_4"/>
    <property type="match status" value="1"/>
</dbReference>
<reference evidence="1 2" key="1">
    <citation type="submission" date="2019-03" db="EMBL/GenBank/DDBJ databases">
        <title>Draft genome sequences of novel Actinobacteria.</title>
        <authorList>
            <person name="Sahin N."/>
            <person name="Ay H."/>
            <person name="Saygin H."/>
        </authorList>
    </citation>
    <scope>NUCLEOTIDE SEQUENCE [LARGE SCALE GENOMIC DNA]</scope>
    <source>
        <strain evidence="1 2">JCM 30547</strain>
    </source>
</reference>
<dbReference type="EMBL" id="SMKA01000018">
    <property type="protein sequence ID" value="TDC32946.1"/>
    <property type="molecule type" value="Genomic_DNA"/>
</dbReference>
<evidence type="ECO:0000313" key="1">
    <source>
        <dbReference type="EMBL" id="TDC32946.1"/>
    </source>
</evidence>
<dbReference type="AlphaFoldDB" id="A0A4R4QBW2"/>
<keyword evidence="2" id="KW-1185">Reference proteome</keyword>
<dbReference type="PANTHER" id="PTHR36166:SF1">
    <property type="entry name" value="SRPBCC DOMAIN-CONTAINING PROTEIN"/>
    <property type="match status" value="1"/>
</dbReference>
<protein>
    <submittedName>
        <fullName evidence="1">SRPBCC domain-containing protein</fullName>
    </submittedName>
</protein>
<evidence type="ECO:0000313" key="2">
    <source>
        <dbReference type="Proteomes" id="UP000295075"/>
    </source>
</evidence>